<dbReference type="Pfam" id="PF20167">
    <property type="entry name" value="Transposase_32"/>
    <property type="match status" value="1"/>
</dbReference>
<feature type="domain" description="Putative plant transposon protein" evidence="2">
    <location>
        <begin position="155"/>
        <end position="323"/>
    </location>
</feature>
<dbReference type="InterPro" id="IPR046796">
    <property type="entry name" value="Transposase_32_dom"/>
</dbReference>
<evidence type="ECO:0000313" key="4">
    <source>
        <dbReference type="Proteomes" id="UP000595140"/>
    </source>
</evidence>
<sequence length="379" mass="43821">MSQGIWLSHVPRRDVDQKRFIICLKSPFAQRRSRTNEKLKATSKDSYTFDDVQEAFNELYDEYVNASKINKDLKKQLTSMEKEVDKLSKGGQRKRSRTGKNVASSTIDAQVPRQVVPLVQRPRRGYEAGLQGVTIPREARVILQEGNFLDLLYIKKNDYQPFLVRAFYLNLKKDEDGSLISNVNGVEIYLNEENIQILIGLRRDGQDLGLYVREEGAQFNETVLLAEVGIRNFIPTPQQRRPTIASMSPVFRFIFYVLTRILRPRKFNHTTLSQEDTKTLHAIIHNTNINWFKFVMTHMFSATSDDRPLPYALLVMAILEEYNIKTDVGPKIKGTKHWEINESSFHWAPTKLRFDSLVHAANQGPPLRPTLFLPSKWQP</sequence>
<gene>
    <name evidence="3" type="ORF">CCAM_LOCUS7696</name>
</gene>
<feature type="region of interest" description="Disordered" evidence="1">
    <location>
        <begin position="84"/>
        <end position="105"/>
    </location>
</feature>
<proteinExistence type="predicted"/>
<reference evidence="3 4" key="1">
    <citation type="submission" date="2018-04" db="EMBL/GenBank/DDBJ databases">
        <authorList>
            <person name="Vogel A."/>
        </authorList>
    </citation>
    <scope>NUCLEOTIDE SEQUENCE [LARGE SCALE GENOMIC DNA]</scope>
</reference>
<evidence type="ECO:0000259" key="2">
    <source>
        <dbReference type="Pfam" id="PF20167"/>
    </source>
</evidence>
<protein>
    <recommendedName>
        <fullName evidence="2">Putative plant transposon protein domain-containing protein</fullName>
    </recommendedName>
</protein>
<dbReference type="Proteomes" id="UP000595140">
    <property type="component" value="Unassembled WGS sequence"/>
</dbReference>
<evidence type="ECO:0000256" key="1">
    <source>
        <dbReference type="SAM" id="MobiDB-lite"/>
    </source>
</evidence>
<dbReference type="EMBL" id="OOIL02000506">
    <property type="protein sequence ID" value="VFQ65920.1"/>
    <property type="molecule type" value="Genomic_DNA"/>
</dbReference>
<dbReference type="AlphaFoldDB" id="A0A484KKR0"/>
<dbReference type="OrthoDB" id="848707at2759"/>
<organism evidence="3 4">
    <name type="scientific">Cuscuta campestris</name>
    <dbReference type="NCBI Taxonomy" id="132261"/>
    <lineage>
        <taxon>Eukaryota</taxon>
        <taxon>Viridiplantae</taxon>
        <taxon>Streptophyta</taxon>
        <taxon>Embryophyta</taxon>
        <taxon>Tracheophyta</taxon>
        <taxon>Spermatophyta</taxon>
        <taxon>Magnoliopsida</taxon>
        <taxon>eudicotyledons</taxon>
        <taxon>Gunneridae</taxon>
        <taxon>Pentapetalae</taxon>
        <taxon>asterids</taxon>
        <taxon>lamiids</taxon>
        <taxon>Solanales</taxon>
        <taxon>Convolvulaceae</taxon>
        <taxon>Cuscuteae</taxon>
        <taxon>Cuscuta</taxon>
        <taxon>Cuscuta subgen. Grammica</taxon>
        <taxon>Cuscuta sect. Cleistogrammica</taxon>
    </lineage>
</organism>
<keyword evidence="4" id="KW-1185">Reference proteome</keyword>
<name>A0A484KKR0_9ASTE</name>
<evidence type="ECO:0000313" key="3">
    <source>
        <dbReference type="EMBL" id="VFQ65920.1"/>
    </source>
</evidence>
<accession>A0A484KKR0</accession>